<dbReference type="PANTHER" id="PTHR47969">
    <property type="entry name" value="CHROMOSOME-ASSOCIATED KINESIN KIF4A-RELATED"/>
    <property type="match status" value="1"/>
</dbReference>
<comment type="similarity">
    <text evidence="9 10">Belongs to the TRAFAC class myosin-kinesin ATPase superfamily. Kinesin family.</text>
</comment>
<evidence type="ECO:0000256" key="10">
    <source>
        <dbReference type="RuleBase" id="RU000394"/>
    </source>
</evidence>
<dbReference type="STRING" id="645134.A0A0L0HUS3"/>
<dbReference type="AlphaFoldDB" id="A0A0L0HUS3"/>
<evidence type="ECO:0000259" key="13">
    <source>
        <dbReference type="PROSITE" id="PS50067"/>
    </source>
</evidence>
<dbReference type="GO" id="GO:0008017">
    <property type="term" value="F:microtubule binding"/>
    <property type="evidence" value="ECO:0007669"/>
    <property type="project" value="InterPro"/>
</dbReference>
<keyword evidence="6 11" id="KW-0175">Coiled coil</keyword>
<dbReference type="OrthoDB" id="3176171at2759"/>
<evidence type="ECO:0000256" key="9">
    <source>
        <dbReference type="PROSITE-ProRule" id="PRU00283"/>
    </source>
</evidence>
<evidence type="ECO:0000256" key="11">
    <source>
        <dbReference type="SAM" id="Coils"/>
    </source>
</evidence>
<dbReference type="Proteomes" id="UP000053201">
    <property type="component" value="Unassembled WGS sequence"/>
</dbReference>
<dbReference type="InterPro" id="IPR019821">
    <property type="entry name" value="Kinesin_motor_CS"/>
</dbReference>
<evidence type="ECO:0000256" key="5">
    <source>
        <dbReference type="ARBA" id="ARBA00022840"/>
    </source>
</evidence>
<dbReference type="GeneID" id="27684272"/>
<dbReference type="Gene3D" id="3.40.850.10">
    <property type="entry name" value="Kinesin motor domain"/>
    <property type="match status" value="1"/>
</dbReference>
<organism evidence="14 15">
    <name type="scientific">Spizellomyces punctatus (strain DAOM BR117)</name>
    <dbReference type="NCBI Taxonomy" id="645134"/>
    <lineage>
        <taxon>Eukaryota</taxon>
        <taxon>Fungi</taxon>
        <taxon>Fungi incertae sedis</taxon>
        <taxon>Chytridiomycota</taxon>
        <taxon>Chytridiomycota incertae sedis</taxon>
        <taxon>Chytridiomycetes</taxon>
        <taxon>Spizellomycetales</taxon>
        <taxon>Spizellomycetaceae</taxon>
        <taxon>Spizellomyces</taxon>
    </lineage>
</organism>
<evidence type="ECO:0000256" key="6">
    <source>
        <dbReference type="ARBA" id="ARBA00023054"/>
    </source>
</evidence>
<feature type="coiled-coil region" evidence="11">
    <location>
        <begin position="466"/>
        <end position="609"/>
    </location>
</feature>
<dbReference type="GO" id="GO:0003777">
    <property type="term" value="F:microtubule motor activity"/>
    <property type="evidence" value="ECO:0007669"/>
    <property type="project" value="InterPro"/>
</dbReference>
<feature type="domain" description="Kinesin motor" evidence="13">
    <location>
        <begin position="7"/>
        <end position="338"/>
    </location>
</feature>
<evidence type="ECO:0000256" key="4">
    <source>
        <dbReference type="ARBA" id="ARBA00022741"/>
    </source>
</evidence>
<keyword evidence="2" id="KW-0963">Cytoplasm</keyword>
<keyword evidence="4 9" id="KW-0547">Nucleotide-binding</keyword>
<evidence type="ECO:0000256" key="2">
    <source>
        <dbReference type="ARBA" id="ARBA00022490"/>
    </source>
</evidence>
<proteinExistence type="inferred from homology"/>
<dbReference type="PROSITE" id="PS00411">
    <property type="entry name" value="KINESIN_MOTOR_1"/>
    <property type="match status" value="1"/>
</dbReference>
<dbReference type="InterPro" id="IPR027640">
    <property type="entry name" value="Kinesin-like_fam"/>
</dbReference>
<dbReference type="GO" id="GO:0007018">
    <property type="term" value="P:microtubule-based movement"/>
    <property type="evidence" value="ECO:0007669"/>
    <property type="project" value="InterPro"/>
</dbReference>
<evidence type="ECO:0000256" key="12">
    <source>
        <dbReference type="SAM" id="MobiDB-lite"/>
    </source>
</evidence>
<evidence type="ECO:0000313" key="15">
    <source>
        <dbReference type="Proteomes" id="UP000053201"/>
    </source>
</evidence>
<evidence type="ECO:0000256" key="8">
    <source>
        <dbReference type="ARBA" id="ARBA00023212"/>
    </source>
</evidence>
<dbReference type="FunFam" id="3.40.850.10:FF:000029">
    <property type="entry name" value="Kinesin-like protein KIF17"/>
    <property type="match status" value="1"/>
</dbReference>
<dbReference type="PRINTS" id="PR00380">
    <property type="entry name" value="KINESINHEAVY"/>
</dbReference>
<dbReference type="SUPFAM" id="SSF52540">
    <property type="entry name" value="P-loop containing nucleoside triphosphate hydrolases"/>
    <property type="match status" value="1"/>
</dbReference>
<dbReference type="SMART" id="SM00129">
    <property type="entry name" value="KISc"/>
    <property type="match status" value="1"/>
</dbReference>
<keyword evidence="15" id="KW-1185">Reference proteome</keyword>
<dbReference type="InterPro" id="IPR001752">
    <property type="entry name" value="Kinesin_motor_dom"/>
</dbReference>
<dbReference type="RefSeq" id="XP_016612891.1">
    <property type="nucleotide sequence ID" value="XM_016748879.1"/>
</dbReference>
<feature type="binding site" evidence="9">
    <location>
        <begin position="94"/>
        <end position="101"/>
    </location>
    <ligand>
        <name>ATP</name>
        <dbReference type="ChEBI" id="CHEBI:30616"/>
    </ligand>
</feature>
<feature type="region of interest" description="Disordered" evidence="12">
    <location>
        <begin position="668"/>
        <end position="791"/>
    </location>
</feature>
<name>A0A0L0HUS3_SPIPD</name>
<dbReference type="InterPro" id="IPR036961">
    <property type="entry name" value="Kinesin_motor_dom_sf"/>
</dbReference>
<dbReference type="GO" id="GO:0005524">
    <property type="term" value="F:ATP binding"/>
    <property type="evidence" value="ECO:0007669"/>
    <property type="project" value="UniProtKB-UniRule"/>
</dbReference>
<gene>
    <name evidence="14" type="ORF">SPPG_00552</name>
</gene>
<dbReference type="PANTHER" id="PTHR47969:SF21">
    <property type="entry name" value="KINESIN-LIKE PROTEIN"/>
    <property type="match status" value="1"/>
</dbReference>
<reference evidence="14 15" key="1">
    <citation type="submission" date="2009-08" db="EMBL/GenBank/DDBJ databases">
        <title>The Genome Sequence of Spizellomyces punctatus strain DAOM BR117.</title>
        <authorList>
            <consortium name="The Broad Institute Genome Sequencing Platform"/>
            <person name="Russ C."/>
            <person name="Cuomo C."/>
            <person name="Shea T."/>
            <person name="Young S.K."/>
            <person name="Zeng Q."/>
            <person name="Koehrsen M."/>
            <person name="Haas B."/>
            <person name="Borodovsky M."/>
            <person name="Guigo R."/>
            <person name="Alvarado L."/>
            <person name="Berlin A."/>
            <person name="Bochicchio J."/>
            <person name="Borenstein D."/>
            <person name="Chapman S."/>
            <person name="Chen Z."/>
            <person name="Engels R."/>
            <person name="Freedman E."/>
            <person name="Gellesch M."/>
            <person name="Goldberg J."/>
            <person name="Griggs A."/>
            <person name="Gujja S."/>
            <person name="Heiman D."/>
            <person name="Hepburn T."/>
            <person name="Howarth C."/>
            <person name="Jen D."/>
            <person name="Larson L."/>
            <person name="Lewis B."/>
            <person name="Mehta T."/>
            <person name="Park D."/>
            <person name="Pearson M."/>
            <person name="Roberts A."/>
            <person name="Saif S."/>
            <person name="Shenoy N."/>
            <person name="Sisk P."/>
            <person name="Stolte C."/>
            <person name="Sykes S."/>
            <person name="Thomson T."/>
            <person name="Walk T."/>
            <person name="White J."/>
            <person name="Yandava C."/>
            <person name="Burger G."/>
            <person name="Gray M.W."/>
            <person name="Holland P.W.H."/>
            <person name="King N."/>
            <person name="Lang F.B.F."/>
            <person name="Roger A.J."/>
            <person name="Ruiz-Trillo I."/>
            <person name="Lander E."/>
            <person name="Nusbaum C."/>
        </authorList>
    </citation>
    <scope>NUCLEOTIDE SEQUENCE [LARGE SCALE GENOMIC DNA]</scope>
    <source>
        <strain evidence="14 15">DAOM BR117</strain>
    </source>
</reference>
<accession>A0A0L0HUS3</accession>
<dbReference type="OMA" id="EVENDPM"/>
<evidence type="ECO:0000313" key="14">
    <source>
        <dbReference type="EMBL" id="KND04852.1"/>
    </source>
</evidence>
<sequence length="791" mass="87860">MASRGEAVKVVVRCRPFSEKEKAAGHSNIVSIDKAAATVSIVDPRSGADPLPKTFTFDSVFDLASSQQEVYNTTARPIVESVLAGYNGTIFAYGQTGTGKTFSMEGVRDVPELRGIIPNAFEHIFAEISLADKSTQFLVRASYLEIYNEDIHDLLNPKAGKLDIKERADIGIYVKDLRNFVIKDVEEMDRLMSFGNKNRSVGATEMNARSSRSHSIFSITVEASEKGPDGEEHIRAGKLHLVDLAGSERQSKTGATGERLKEATKINLSLSALGNVISALVDGKSSHIPYRDSKLTRLLQDSLGGNAKTLMVATMSPASYNFDETLSTLRYANRAKSIKNKPKINEDPKDAMLREFQEEIKRLKAQLEQMDSSGIVPGAEPIVQEVEEIEEVEEFEEIEAPEEAVAVPNKPPKPKKVKVKKAIPTFEKGTEQAQTSPGDHEKQLEEMQAQVEAEKRHILESKGMAESERNRLLADLNARANELEAEREARGQLTAKLSQLEQKLLIGGVNAVDRHEEQKLLLAKREQELEERARRERELAREIEEHEETGLQIEEEFSSLQEEAAVKTRKLKKLWNLLMRHKSEIKDLQEEHQREREQLLDTVRDLTRELKLRMLVIDSFVPRESLDLLESFAEYDETSEKWRIGHIAHAGNNIRGKRSLVSGLPLHRDHYGAGGDQGMDGEEPPWDPMSGFPDPYLTYDEPVKSAKKKTSGGDVRKKSSATGERSPNRRTRPPSAARKSPTKVSSGRDKATARHAGGSGSVSGSLENTEANNPPAAPSARGLVGKSKHYA</sequence>
<evidence type="ECO:0000256" key="3">
    <source>
        <dbReference type="ARBA" id="ARBA00022701"/>
    </source>
</evidence>
<dbReference type="EMBL" id="KQ257450">
    <property type="protein sequence ID" value="KND04852.1"/>
    <property type="molecule type" value="Genomic_DNA"/>
</dbReference>
<keyword evidence="8" id="KW-0206">Cytoskeleton</keyword>
<evidence type="ECO:0000256" key="7">
    <source>
        <dbReference type="ARBA" id="ARBA00023175"/>
    </source>
</evidence>
<keyword evidence="5 9" id="KW-0067">ATP-binding</keyword>
<feature type="compositionally biased region" description="Polar residues" evidence="12">
    <location>
        <begin position="762"/>
        <end position="772"/>
    </location>
</feature>
<dbReference type="Pfam" id="PF00225">
    <property type="entry name" value="Kinesin"/>
    <property type="match status" value="1"/>
</dbReference>
<dbReference type="InterPro" id="IPR027417">
    <property type="entry name" value="P-loop_NTPase"/>
</dbReference>
<protein>
    <recommendedName>
        <fullName evidence="10">Kinesin-like protein</fullName>
    </recommendedName>
</protein>
<comment type="subcellular location">
    <subcellularLocation>
        <location evidence="1">Cytoplasm</location>
        <location evidence="1">Cytoskeleton</location>
    </subcellularLocation>
</comment>
<keyword evidence="3 10" id="KW-0493">Microtubule</keyword>
<dbReference type="CDD" id="cd01371">
    <property type="entry name" value="KISc_KIF3"/>
    <property type="match status" value="1"/>
</dbReference>
<dbReference type="eggNOG" id="KOG4280">
    <property type="taxonomic scope" value="Eukaryota"/>
</dbReference>
<evidence type="ECO:0000256" key="1">
    <source>
        <dbReference type="ARBA" id="ARBA00004245"/>
    </source>
</evidence>
<dbReference type="VEuPathDB" id="FungiDB:SPPG_00552"/>
<dbReference type="PROSITE" id="PS50067">
    <property type="entry name" value="KINESIN_MOTOR_2"/>
    <property type="match status" value="1"/>
</dbReference>
<dbReference type="InParanoid" id="A0A0L0HUS3"/>
<keyword evidence="7 9" id="KW-0505">Motor protein</keyword>
<dbReference type="GO" id="GO:0005874">
    <property type="term" value="C:microtubule"/>
    <property type="evidence" value="ECO:0007669"/>
    <property type="project" value="UniProtKB-KW"/>
</dbReference>